<reference evidence="1" key="1">
    <citation type="submission" date="2020-01" db="EMBL/GenBank/DDBJ databases">
        <authorList>
            <person name="Rat A."/>
        </authorList>
    </citation>
    <scope>NUCLEOTIDE SEQUENCE</scope>
    <source>
        <strain evidence="1">LMG 31228</strain>
    </source>
</reference>
<comment type="caution">
    <text evidence="1">The sequence shown here is derived from an EMBL/GenBank/DDBJ whole genome shotgun (WGS) entry which is preliminary data.</text>
</comment>
<accession>A0A9X9XCC1</accession>
<name>A0A9X9XCC1_9PROT</name>
<sequence length="221" mass="24876">MLSSCATYRVESTRKGRDEVLDFDRTVPPRGRGRENWHRERFCILNLLAHLQCQTPSLFPAELVRQQAPDFLLRPTVVHSPIAIEHTDAGAHEYQCVLDEDAERDERAPVTIGARRSDTGQHAKFDGRVSNAPEQCWLQDIRDAIRRKSHLRCWRNAPPNAQRWILAFDNSGAGIFVDDDAARAMLSQALSINETVGAKILAFALVRRDMSVLLQHAAATA</sequence>
<reference evidence="1" key="2">
    <citation type="journal article" date="2021" name="Syst. Appl. Microbiol.">
        <title>Roseomonas hellenica sp. nov., isolated from roots of wild-growing Alkanna tinctoria.</title>
        <authorList>
            <person name="Rat A."/>
            <person name="Naranjo H.D."/>
            <person name="Lebbe L."/>
            <person name="Cnockaert M."/>
            <person name="Krigas N."/>
            <person name="Grigoriadou K."/>
            <person name="Maloupa E."/>
            <person name="Willems A."/>
        </authorList>
    </citation>
    <scope>NUCLEOTIDE SEQUENCE</scope>
    <source>
        <strain evidence="1">LMG 31228</strain>
    </source>
</reference>
<dbReference type="Proteomes" id="UP001138709">
    <property type="component" value="Unassembled WGS sequence"/>
</dbReference>
<evidence type="ECO:0000313" key="2">
    <source>
        <dbReference type="Proteomes" id="UP001138709"/>
    </source>
</evidence>
<keyword evidence="2" id="KW-1185">Reference proteome</keyword>
<gene>
    <name evidence="1" type="ORF">GXW74_12750</name>
</gene>
<dbReference type="AlphaFoldDB" id="A0A9X9XCC1"/>
<protein>
    <submittedName>
        <fullName evidence="1">Uncharacterized protein</fullName>
    </submittedName>
</protein>
<organism evidence="1 2">
    <name type="scientific">Neoroseomonas eburnea</name>
    <dbReference type="NCBI Taxonomy" id="1346889"/>
    <lineage>
        <taxon>Bacteria</taxon>
        <taxon>Pseudomonadati</taxon>
        <taxon>Pseudomonadota</taxon>
        <taxon>Alphaproteobacteria</taxon>
        <taxon>Acetobacterales</taxon>
        <taxon>Acetobacteraceae</taxon>
        <taxon>Neoroseomonas</taxon>
    </lineage>
</organism>
<evidence type="ECO:0000313" key="1">
    <source>
        <dbReference type="EMBL" id="MBR0681357.1"/>
    </source>
</evidence>
<dbReference type="RefSeq" id="WP_211846890.1">
    <property type="nucleotide sequence ID" value="NZ_JAAEDL010000011.1"/>
</dbReference>
<proteinExistence type="predicted"/>
<dbReference type="EMBL" id="JAAEDL010000011">
    <property type="protein sequence ID" value="MBR0681357.1"/>
    <property type="molecule type" value="Genomic_DNA"/>
</dbReference>